<evidence type="ECO:0000256" key="1">
    <source>
        <dbReference type="SAM" id="MobiDB-lite"/>
    </source>
</evidence>
<feature type="region of interest" description="Disordered" evidence="1">
    <location>
        <begin position="7"/>
        <end position="44"/>
    </location>
</feature>
<organism evidence="2 3">
    <name type="scientific">Porphyra umbilicalis</name>
    <name type="common">Purple laver</name>
    <name type="synonym">Red alga</name>
    <dbReference type="NCBI Taxonomy" id="2786"/>
    <lineage>
        <taxon>Eukaryota</taxon>
        <taxon>Rhodophyta</taxon>
        <taxon>Bangiophyceae</taxon>
        <taxon>Bangiales</taxon>
        <taxon>Bangiaceae</taxon>
        <taxon>Porphyra</taxon>
    </lineage>
</organism>
<evidence type="ECO:0000313" key="3">
    <source>
        <dbReference type="Proteomes" id="UP000218209"/>
    </source>
</evidence>
<accession>A0A1X6PE83</accession>
<keyword evidence="3" id="KW-1185">Reference proteome</keyword>
<gene>
    <name evidence="2" type="ORF">BU14_0086s0017</name>
</gene>
<reference evidence="2 3" key="1">
    <citation type="submission" date="2017-03" db="EMBL/GenBank/DDBJ databases">
        <title>WGS assembly of Porphyra umbilicalis.</title>
        <authorList>
            <person name="Brawley S.H."/>
            <person name="Blouin N.A."/>
            <person name="Ficko-Blean E."/>
            <person name="Wheeler G.L."/>
            <person name="Lohr M."/>
            <person name="Goodson H.V."/>
            <person name="Jenkins J.W."/>
            <person name="Blaby-Haas C.E."/>
            <person name="Helliwell K.E."/>
            <person name="Chan C."/>
            <person name="Marriage T."/>
            <person name="Bhattacharya D."/>
            <person name="Klein A.S."/>
            <person name="Badis Y."/>
            <person name="Brodie J."/>
            <person name="Cao Y."/>
            <person name="Collen J."/>
            <person name="Dittami S.M."/>
            <person name="Gachon C.M."/>
            <person name="Green B.R."/>
            <person name="Karpowicz S."/>
            <person name="Kim J.W."/>
            <person name="Kudahl U."/>
            <person name="Lin S."/>
            <person name="Michel G."/>
            <person name="Mittag M."/>
            <person name="Olson B.J."/>
            <person name="Pangilinan J."/>
            <person name="Peng Y."/>
            <person name="Qiu H."/>
            <person name="Shu S."/>
            <person name="Singer J.T."/>
            <person name="Smith A.G."/>
            <person name="Sprecher B.N."/>
            <person name="Wagner V."/>
            <person name="Wang W."/>
            <person name="Wang Z.-Y."/>
            <person name="Yan J."/>
            <person name="Yarish C."/>
            <person name="Zoeuner-Riek S."/>
            <person name="Zhuang Y."/>
            <person name="Zou Y."/>
            <person name="Lindquist E.A."/>
            <person name="Grimwood J."/>
            <person name="Barry K."/>
            <person name="Rokhsar D.S."/>
            <person name="Schmutz J."/>
            <person name="Stiller J.W."/>
            <person name="Grossman A.R."/>
            <person name="Prochnik S.E."/>
        </authorList>
    </citation>
    <scope>NUCLEOTIDE SEQUENCE [LARGE SCALE GENOMIC DNA]</scope>
    <source>
        <strain evidence="2">4086291</strain>
    </source>
</reference>
<dbReference type="AlphaFoldDB" id="A0A1X6PE83"/>
<evidence type="ECO:0000313" key="2">
    <source>
        <dbReference type="EMBL" id="OSX79130.1"/>
    </source>
</evidence>
<sequence>MFILLGQTHPLGSPTASLGHLPPHRRRPRHSLVQPPLRHGKPPPLTGINSMALIIAWSLTVVKSTDRMG</sequence>
<proteinExistence type="predicted"/>
<protein>
    <submittedName>
        <fullName evidence="2">Uncharacterized protein</fullName>
    </submittedName>
</protein>
<dbReference type="Proteomes" id="UP000218209">
    <property type="component" value="Unassembled WGS sequence"/>
</dbReference>
<name>A0A1X6PE83_PORUM</name>
<dbReference type="EMBL" id="KV918797">
    <property type="protein sequence ID" value="OSX79130.1"/>
    <property type="molecule type" value="Genomic_DNA"/>
</dbReference>